<organism evidence="1 2">
    <name type="scientific">Sulfobacillus thermosulfidooxidans</name>
    <dbReference type="NCBI Taxonomy" id="28034"/>
    <lineage>
        <taxon>Bacteria</taxon>
        <taxon>Bacillati</taxon>
        <taxon>Bacillota</taxon>
        <taxon>Clostridia</taxon>
        <taxon>Eubacteriales</taxon>
        <taxon>Clostridiales Family XVII. Incertae Sedis</taxon>
        <taxon>Sulfobacillus</taxon>
    </lineage>
</organism>
<accession>A0A2T2WM19</accession>
<sequence length="120" mass="14290">MANLRARREDLRQAIEARVHYLFGTRPRTGDYYLDFFGDGTRFHGNPSDYEWLEKTFGISEVEDVRWQLIEEFHYFGHTAEEDDNHEDALRPWLEDDAAVCHFLEQLKRKYDSNDAVYPG</sequence>
<gene>
    <name evidence="1" type="ORF">C7B47_15920</name>
</gene>
<reference evidence="1 2" key="1">
    <citation type="journal article" date="2014" name="BMC Genomics">
        <title>Comparison of environmental and isolate Sulfobacillus genomes reveals diverse carbon, sulfur, nitrogen, and hydrogen metabolisms.</title>
        <authorList>
            <person name="Justice N.B."/>
            <person name="Norman A."/>
            <person name="Brown C.T."/>
            <person name="Singh A."/>
            <person name="Thomas B.C."/>
            <person name="Banfield J.F."/>
        </authorList>
    </citation>
    <scope>NUCLEOTIDE SEQUENCE [LARGE SCALE GENOMIC DNA]</scope>
    <source>
        <strain evidence="1">AMDSBA5</strain>
    </source>
</reference>
<evidence type="ECO:0000313" key="2">
    <source>
        <dbReference type="Proteomes" id="UP000242705"/>
    </source>
</evidence>
<dbReference type="AlphaFoldDB" id="A0A2T2WM19"/>
<dbReference type="Proteomes" id="UP000242705">
    <property type="component" value="Unassembled WGS sequence"/>
</dbReference>
<proteinExistence type="predicted"/>
<evidence type="ECO:0000313" key="1">
    <source>
        <dbReference type="EMBL" id="PSR23282.1"/>
    </source>
</evidence>
<dbReference type="EMBL" id="PXYX01000071">
    <property type="protein sequence ID" value="PSR23282.1"/>
    <property type="molecule type" value="Genomic_DNA"/>
</dbReference>
<comment type="caution">
    <text evidence="1">The sequence shown here is derived from an EMBL/GenBank/DDBJ whole genome shotgun (WGS) entry which is preliminary data.</text>
</comment>
<name>A0A2T2WM19_SULTH</name>
<protein>
    <submittedName>
        <fullName evidence="1">Uncharacterized protein</fullName>
    </submittedName>
</protein>